<dbReference type="SUPFAM" id="SSF82714">
    <property type="entry name" value="Multidrug efflux transporter AcrB TolC docking domain, DN and DC subdomains"/>
    <property type="match status" value="2"/>
</dbReference>
<reference evidence="2 3" key="1">
    <citation type="submission" date="2018-05" db="EMBL/GenBank/DDBJ databases">
        <title>Complete genome sequence of Flagellimonas aquimarina ECD12 isolated from seaweed Ecklonia cava.</title>
        <authorList>
            <person name="Choi S."/>
            <person name="Seong C."/>
        </authorList>
    </citation>
    <scope>NUCLEOTIDE SEQUENCE [LARGE SCALE GENOMIC DNA]</scope>
    <source>
        <strain evidence="2 3">ECD12</strain>
    </source>
</reference>
<feature type="transmembrane region" description="Helical" evidence="1">
    <location>
        <begin position="592"/>
        <end position="613"/>
    </location>
</feature>
<feature type="transmembrane region" description="Helical" evidence="1">
    <location>
        <begin position="952"/>
        <end position="974"/>
    </location>
</feature>
<feature type="transmembrane region" description="Helical" evidence="1">
    <location>
        <begin position="517"/>
        <end position="534"/>
    </location>
</feature>
<dbReference type="SUPFAM" id="SSF82693">
    <property type="entry name" value="Multidrug efflux transporter AcrB pore domain, PN1, PN2, PC1 and PC2 subdomains"/>
    <property type="match status" value="2"/>
</dbReference>
<feature type="transmembrane region" description="Helical" evidence="1">
    <location>
        <begin position="402"/>
        <end position="425"/>
    </location>
</feature>
<feature type="transmembrane region" description="Helical" evidence="1">
    <location>
        <begin position="349"/>
        <end position="368"/>
    </location>
</feature>
<feature type="transmembrane region" description="Helical" evidence="1">
    <location>
        <begin position="446"/>
        <end position="468"/>
    </location>
</feature>
<evidence type="ECO:0000313" key="2">
    <source>
        <dbReference type="EMBL" id="PWL39661.1"/>
    </source>
</evidence>
<evidence type="ECO:0000313" key="3">
    <source>
        <dbReference type="Proteomes" id="UP000245762"/>
    </source>
</evidence>
<dbReference type="Pfam" id="PF00873">
    <property type="entry name" value="ACR_tran"/>
    <property type="match status" value="2"/>
</dbReference>
<protein>
    <submittedName>
        <fullName evidence="2">Copper transporter</fullName>
    </submittedName>
</protein>
<feature type="transmembrane region" description="Helical" evidence="1">
    <location>
        <begin position="981"/>
        <end position="1000"/>
    </location>
</feature>
<dbReference type="RefSeq" id="WP_109659750.1">
    <property type="nucleotide sequence ID" value="NZ_QGEG01000001.1"/>
</dbReference>
<proteinExistence type="predicted"/>
<dbReference type="GO" id="GO:0042910">
    <property type="term" value="F:xenobiotic transmembrane transporter activity"/>
    <property type="evidence" value="ECO:0007669"/>
    <property type="project" value="TreeGrafter"/>
</dbReference>
<dbReference type="Proteomes" id="UP000245762">
    <property type="component" value="Unassembled WGS sequence"/>
</dbReference>
<dbReference type="AlphaFoldDB" id="A0A316L1F0"/>
<dbReference type="PANTHER" id="PTHR32063">
    <property type="match status" value="1"/>
</dbReference>
<dbReference type="InterPro" id="IPR001036">
    <property type="entry name" value="Acrflvin-R"/>
</dbReference>
<dbReference type="Gene3D" id="3.30.2090.10">
    <property type="entry name" value="Multidrug efflux transporter AcrB TolC docking domain, DN and DC subdomains"/>
    <property type="match status" value="2"/>
</dbReference>
<keyword evidence="1" id="KW-1133">Transmembrane helix</keyword>
<accession>A0A316L1F0</accession>
<dbReference type="Gene3D" id="1.20.1640.10">
    <property type="entry name" value="Multidrug efflux transporter AcrB transmembrane domain"/>
    <property type="match status" value="2"/>
</dbReference>
<dbReference type="GO" id="GO:0005886">
    <property type="term" value="C:plasma membrane"/>
    <property type="evidence" value="ECO:0007669"/>
    <property type="project" value="TreeGrafter"/>
</dbReference>
<feature type="transmembrane region" description="Helical" evidence="1">
    <location>
        <begin position="25"/>
        <end position="43"/>
    </location>
</feature>
<dbReference type="PANTHER" id="PTHR32063:SF0">
    <property type="entry name" value="SWARMING MOTILITY PROTEIN SWRC"/>
    <property type="match status" value="1"/>
</dbReference>
<sequence>MSKQKKKVDKEFGLASWAINNKTTMYVLIAVILFLGASAYFSMPRENFPEIKETKIYISSVYPGNTAEDIEKLITDPLEDELKTVSNVVEITSTSQEDYSIIIVEFDENLSVEAAKQKVKDEVDSKTAGEDWPTFNDAKVEPNVFDLSMSEEIPILNINISGDYPVDKLKEYGEYLEDEIESLQEIKQVDIRGAQEKEVEVAVDIYKMMAAQVSFDDVINTIDRGNTTISAGNLITSGQRRTIRIVGEIDEPSELESFVVKSENNNPIYLKDIAVVTFKEEDKTTFAREFGHPVVMLDVKKRAGKNMVAAAEQIQVIVEDAVKNVFPQDLEVSIANDQSSKTIGQVDDLVNNIIFGIILVVTVLMFFLGFKNALFVGFAIPMSMFMSLMILSLLGYTMNTMILFGLIMGLGMLVDNGIVVVENVYRLMDEEGMSRIQAAKKGIGEIAFPIIISTLTTVAAFVPLGLWPGVMGQFMIYFPVTLSVVLGSSLFVAIFFNSVLVSQFMTTEDKDMPLKQIIKITAIMAGIGLLILIFGGSYRALGTLMIVTSILLWIYRLFLRNWANGFQNKILPRWERFYEKTLRNALTGRKPIFIAIGTFVLLLVAFMGFGASVGSQRTKVEFFPDNTPNQIIVYIEYPEGTDIKKTNEITNDVEQRVYDIINEDAYMHGDYNFLTESAVSQVGEGAGNPQTDGGSAAEMPHRGKITATMREYKFREGADSNDLLKKVQEALKDVYPGVAISVEKDAVGPPAGYPINIELEGDDYSKLIATAERMRNYINAKNIPGIDELKIDVNKSKPAMLVAVDRKKAGELGVATGQVGQQLRNSIFGAKAGIYKEDGEDYDIYVRFNEENRYNTSAIFNQKITFRDQSSGQIKEVPVSAVAKQVNSSGFSAIKHRDVKRVVTVYSALAPGFTDAGAIVSKVQGEMESFKDLPDGIHIDYTGQIEEQNKQMAFLMGAFFTGLGLIFFILIFQFNSVSKPGIIMLAIFLSLIGVFGGIVATGSAFVIMMTMMGIISLAGIVVNNGVVLLDYTQLLIDRKSVELELEDGELLNSKDFMEAVVKGGKARLRPVLLTAITTILGLIPLATGFNINFFTLFSEFNPNIYFGGDNVIFWGPLAWTVIYGLLIATFLTLIVVPILFSLVYRIKVRVRKNKIRKEESKKEELDIAA</sequence>
<feature type="transmembrane region" description="Helical" evidence="1">
    <location>
        <begin position="1117"/>
        <end position="1144"/>
    </location>
</feature>
<dbReference type="Gene3D" id="3.30.70.1430">
    <property type="entry name" value="Multidrug efflux transporter AcrB pore domain"/>
    <property type="match status" value="2"/>
</dbReference>
<feature type="transmembrane region" description="Helical" evidence="1">
    <location>
        <begin position="1071"/>
        <end position="1097"/>
    </location>
</feature>
<dbReference type="SUPFAM" id="SSF82866">
    <property type="entry name" value="Multidrug efflux transporter AcrB transmembrane domain"/>
    <property type="match status" value="2"/>
</dbReference>
<dbReference type="OrthoDB" id="9798415at2"/>
<feature type="transmembrane region" description="Helical" evidence="1">
    <location>
        <begin position="1006"/>
        <end position="1029"/>
    </location>
</feature>
<dbReference type="Gene3D" id="3.30.70.1320">
    <property type="entry name" value="Multidrug efflux transporter AcrB pore domain like"/>
    <property type="match status" value="1"/>
</dbReference>
<dbReference type="EMBL" id="QGEG01000001">
    <property type="protein sequence ID" value="PWL39661.1"/>
    <property type="molecule type" value="Genomic_DNA"/>
</dbReference>
<feature type="transmembrane region" description="Helical" evidence="1">
    <location>
        <begin position="375"/>
        <end position="396"/>
    </location>
</feature>
<gene>
    <name evidence="2" type="ORF">DKG77_02180</name>
</gene>
<organism evidence="2 3">
    <name type="scientific">Flagellimonas aquimarina</name>
    <dbReference type="NCBI Taxonomy" id="2201895"/>
    <lineage>
        <taxon>Bacteria</taxon>
        <taxon>Pseudomonadati</taxon>
        <taxon>Bacteroidota</taxon>
        <taxon>Flavobacteriia</taxon>
        <taxon>Flavobacteriales</taxon>
        <taxon>Flavobacteriaceae</taxon>
        <taxon>Flagellimonas</taxon>
    </lineage>
</organism>
<feature type="transmembrane region" description="Helical" evidence="1">
    <location>
        <begin position="540"/>
        <end position="559"/>
    </location>
</feature>
<evidence type="ECO:0000256" key="1">
    <source>
        <dbReference type="SAM" id="Phobius"/>
    </source>
</evidence>
<keyword evidence="1" id="KW-0812">Transmembrane</keyword>
<name>A0A316L1F0_9FLAO</name>
<dbReference type="PRINTS" id="PR00702">
    <property type="entry name" value="ACRIFLAVINRP"/>
</dbReference>
<dbReference type="InterPro" id="IPR027463">
    <property type="entry name" value="AcrB_DN_DC_subdom"/>
</dbReference>
<keyword evidence="3" id="KW-1185">Reference proteome</keyword>
<feature type="transmembrane region" description="Helical" evidence="1">
    <location>
        <begin position="474"/>
        <end position="496"/>
    </location>
</feature>
<comment type="caution">
    <text evidence="2">The sequence shown here is derived from an EMBL/GenBank/DDBJ whole genome shotgun (WGS) entry which is preliminary data.</text>
</comment>
<keyword evidence="1" id="KW-0472">Membrane</keyword>
<dbReference type="Gene3D" id="3.30.70.1440">
    <property type="entry name" value="Multidrug efflux transporter AcrB pore domain"/>
    <property type="match status" value="1"/>
</dbReference>